<dbReference type="InterPro" id="IPR013783">
    <property type="entry name" value="Ig-like_fold"/>
</dbReference>
<keyword evidence="2" id="KW-1185">Reference proteome</keyword>
<organism evidence="1 2">
    <name type="scientific">Microbulbifer salipaludis</name>
    <dbReference type="NCBI Taxonomy" id="187980"/>
    <lineage>
        <taxon>Bacteria</taxon>
        <taxon>Pseudomonadati</taxon>
        <taxon>Pseudomonadota</taxon>
        <taxon>Gammaproteobacteria</taxon>
        <taxon>Cellvibrionales</taxon>
        <taxon>Microbulbiferaceae</taxon>
        <taxon>Microbulbifer</taxon>
    </lineage>
</organism>
<dbReference type="PROSITE" id="PS51257">
    <property type="entry name" value="PROKAR_LIPOPROTEIN"/>
    <property type="match status" value="1"/>
</dbReference>
<accession>A0ABS3E6C5</accession>
<evidence type="ECO:0000313" key="1">
    <source>
        <dbReference type="EMBL" id="MBN8430664.1"/>
    </source>
</evidence>
<dbReference type="Pfam" id="PF22352">
    <property type="entry name" value="K319L-like_PKD"/>
    <property type="match status" value="2"/>
</dbReference>
<dbReference type="RefSeq" id="WP_207000786.1">
    <property type="nucleotide sequence ID" value="NZ_JAEKJR010000002.1"/>
</dbReference>
<dbReference type="CDD" id="cd00146">
    <property type="entry name" value="PKD"/>
    <property type="match status" value="1"/>
</dbReference>
<dbReference type="Gene3D" id="2.60.40.10">
    <property type="entry name" value="Immunoglobulins"/>
    <property type="match status" value="1"/>
</dbReference>
<dbReference type="Gene3D" id="2.60.40.3010">
    <property type="match status" value="1"/>
</dbReference>
<comment type="caution">
    <text evidence="1">The sequence shown here is derived from an EMBL/GenBank/DDBJ whole genome shotgun (WGS) entry which is preliminary data.</text>
</comment>
<dbReference type="Proteomes" id="UP000664293">
    <property type="component" value="Unassembled WGS sequence"/>
</dbReference>
<sequence>MIKKTLAIVASAAVIAGCDNDSKSRQTIEIPNTAPVVEVAPTEAATPGSVVSISAVVTDAEDNVTSILWAQTGGATVELNGSESETLEFVAPGLSEASTLTFNVTVQDEDGESDTAAVTVEVLPNAAPTVSIAAVEPAATQQTVTLIATGADDYSEELTYSWKQVDAEEGFDVTLATEANEATFVAPATKFNKTLTFEVTATDDFDASSQATAEAKVIGDIHAQIKALTDFVATSDFANVYVGGFLVNDSAMGNGLFKWKRTDSGAAKNITAPIAHFLHRAGYEEIAELAFEDMYQRTSADPTSNSNFASADLGVFLYAHEVTGKEKFLEVAEAMWSQVQAKYGHTGTNPPRDNYASYPSLWGYDSYNQLMGAYLADKNGLEGADTYFAAFSAWYEEELPGQLATNPSNAIYTNLIYKEFGLGIRDETYTLTAEDPEFGMQTAAYALLSQTIDKETAVDFLMDRLSNKTDDDYSEPVAEAIGALRTFADE</sequence>
<evidence type="ECO:0000313" key="2">
    <source>
        <dbReference type="Proteomes" id="UP000664293"/>
    </source>
</evidence>
<name>A0ABS3E6C5_9GAMM</name>
<gene>
    <name evidence="1" type="ORF">JF535_07355</name>
</gene>
<protein>
    <submittedName>
        <fullName evidence="1">Uncharacterized protein</fullName>
    </submittedName>
</protein>
<dbReference type="EMBL" id="JAEKJR010000002">
    <property type="protein sequence ID" value="MBN8430664.1"/>
    <property type="molecule type" value="Genomic_DNA"/>
</dbReference>
<proteinExistence type="predicted"/>
<reference evidence="1 2" key="1">
    <citation type="submission" date="2020-12" db="EMBL/GenBank/DDBJ databases">
        <title>Oil enriched cultivation method for isolating marine PHA-producing bacteria.</title>
        <authorList>
            <person name="Zheng W."/>
            <person name="Yu S."/>
            <person name="Huang Y."/>
        </authorList>
    </citation>
    <scope>NUCLEOTIDE SEQUENCE [LARGE SCALE GENOMIC DNA]</scope>
    <source>
        <strain evidence="1 2">SN0-2</strain>
    </source>
</reference>